<evidence type="ECO:0000313" key="1">
    <source>
        <dbReference type="EMBL" id="AIT07617.1"/>
    </source>
</evidence>
<evidence type="ECO:0008006" key="3">
    <source>
        <dbReference type="Google" id="ProtNLM"/>
    </source>
</evidence>
<dbReference type="RefSeq" id="WP_038665275.1">
    <property type="nucleotide sequence ID" value="NZ_CP009571.1"/>
</dbReference>
<dbReference type="HOGENOM" id="CLU_100937_0_0_5"/>
<dbReference type="KEGG" id="stax:MC45_15980"/>
<gene>
    <name evidence="1" type="ORF">MC45_15980</name>
</gene>
<keyword evidence="2" id="KW-1185">Reference proteome</keyword>
<dbReference type="AlphaFoldDB" id="A0A097EJ79"/>
<dbReference type="InterPro" id="IPR045617">
    <property type="entry name" value="DUF6445"/>
</dbReference>
<proteinExistence type="predicted"/>
<dbReference type="EMBL" id="CP009571">
    <property type="protein sequence ID" value="AIT07617.1"/>
    <property type="molecule type" value="Genomic_DNA"/>
</dbReference>
<organism evidence="1 2">
    <name type="scientific">Sphingomonas taxi</name>
    <dbReference type="NCBI Taxonomy" id="1549858"/>
    <lineage>
        <taxon>Bacteria</taxon>
        <taxon>Pseudomonadati</taxon>
        <taxon>Pseudomonadota</taxon>
        <taxon>Alphaproteobacteria</taxon>
        <taxon>Sphingomonadales</taxon>
        <taxon>Sphingomonadaceae</taxon>
        <taxon>Sphingomonas</taxon>
    </lineage>
</organism>
<accession>A0A097EJ79</accession>
<dbReference type="Pfam" id="PF20043">
    <property type="entry name" value="DUF6445"/>
    <property type="match status" value="1"/>
</dbReference>
<reference evidence="1 2" key="1">
    <citation type="submission" date="2014-09" db="EMBL/GenBank/DDBJ databases">
        <title>Using Illumina technology Improving SMRT sequencing Genome Assembly by RASTools.</title>
        <authorList>
            <person name="Zhou Y."/>
            <person name="Ma T."/>
            <person name="Liu T."/>
        </authorList>
    </citation>
    <scope>NUCLEOTIDE SEQUENCE [LARGE SCALE GENOMIC DNA]</scope>
    <source>
        <strain evidence="1 2">ATCC 55669</strain>
    </source>
</reference>
<sequence length="231" mass="24172">MAFAIADDARLTASTIGAEREPLLDAAGLLADPAALVDVAAASRFTPAYGPTGGYPGLRAALPDAYIRSVVDVLVGPIAEAFGLGAVRPSRAQGAFSLVTLAPTALAPPQRSPHVDSVDPAQFAILHYLCDAGAGGTAFYRHKATGFERLDDCRLASYRAARATEAAPDGYVNDGAPWFERTMQVGTAFNRVIVYRSCILHSGTVPTPDRLTADPRTGRLTANIFLTLASG</sequence>
<dbReference type="STRING" id="1549858.MC45_15980"/>
<dbReference type="eggNOG" id="COG0665">
    <property type="taxonomic scope" value="Bacteria"/>
</dbReference>
<protein>
    <recommendedName>
        <fullName evidence="3">Prolyl 4-hydroxylase alpha subunit Fe(2+) 2OG dioxygenase domain-containing protein</fullName>
    </recommendedName>
</protein>
<name>A0A097EJ79_9SPHN</name>
<dbReference type="Proteomes" id="UP000033200">
    <property type="component" value="Chromosome"/>
</dbReference>
<evidence type="ECO:0000313" key="2">
    <source>
        <dbReference type="Proteomes" id="UP000033200"/>
    </source>
</evidence>